<name>A0A0J0XX85_9TREE</name>
<feature type="transmembrane region" description="Helical" evidence="6">
    <location>
        <begin position="193"/>
        <end position="212"/>
    </location>
</feature>
<evidence type="ECO:0000256" key="1">
    <source>
        <dbReference type="ARBA" id="ARBA00004141"/>
    </source>
</evidence>
<evidence type="ECO:0000313" key="7">
    <source>
        <dbReference type="EMBL" id="KLT45653.1"/>
    </source>
</evidence>
<keyword evidence="8" id="KW-1185">Reference proteome</keyword>
<feature type="transmembrane region" description="Helical" evidence="6">
    <location>
        <begin position="478"/>
        <end position="496"/>
    </location>
</feature>
<dbReference type="GeneID" id="28986793"/>
<accession>A0A0J0XX85</accession>
<evidence type="ECO:0000256" key="3">
    <source>
        <dbReference type="ARBA" id="ARBA00022692"/>
    </source>
</evidence>
<dbReference type="AlphaFoldDB" id="A0A0J0XX85"/>
<feature type="transmembrane region" description="Helical" evidence="6">
    <location>
        <begin position="401"/>
        <end position="425"/>
    </location>
</feature>
<gene>
    <name evidence="7" type="ORF">CC85DRAFT_319866</name>
</gene>
<evidence type="ECO:0000256" key="4">
    <source>
        <dbReference type="ARBA" id="ARBA00022989"/>
    </source>
</evidence>
<feature type="transmembrane region" description="Helical" evidence="6">
    <location>
        <begin position="321"/>
        <end position="345"/>
    </location>
</feature>
<evidence type="ECO:0000256" key="2">
    <source>
        <dbReference type="ARBA" id="ARBA00022448"/>
    </source>
</evidence>
<reference evidence="7 8" key="1">
    <citation type="submission" date="2015-03" db="EMBL/GenBank/DDBJ databases">
        <title>Genomics and transcriptomics of the oil-accumulating basidiomycete yeast T. oleaginosus allow insights into substrate utilization and the diverse evolutionary trajectories of mating systems in fungi.</title>
        <authorList>
            <consortium name="DOE Joint Genome Institute"/>
            <person name="Kourist R."/>
            <person name="Kracht O."/>
            <person name="Bracharz F."/>
            <person name="Lipzen A."/>
            <person name="Nolan M."/>
            <person name="Ohm R."/>
            <person name="Grigoriev I."/>
            <person name="Sun S."/>
            <person name="Heitman J."/>
            <person name="Bruck T."/>
            <person name="Nowrousian M."/>
        </authorList>
    </citation>
    <scope>NUCLEOTIDE SEQUENCE [LARGE SCALE GENOMIC DNA]</scope>
    <source>
        <strain evidence="7 8">IBC0246</strain>
    </source>
</reference>
<feature type="transmembrane region" description="Helical" evidence="6">
    <location>
        <begin position="273"/>
        <end position="296"/>
    </location>
</feature>
<feature type="transmembrane region" description="Helical" evidence="6">
    <location>
        <begin position="38"/>
        <end position="65"/>
    </location>
</feature>
<evidence type="ECO:0000313" key="8">
    <source>
        <dbReference type="Proteomes" id="UP000053611"/>
    </source>
</evidence>
<feature type="transmembrane region" description="Helical" evidence="6">
    <location>
        <begin position="373"/>
        <end position="395"/>
    </location>
</feature>
<keyword evidence="2" id="KW-0813">Transport</keyword>
<feature type="transmembrane region" description="Helical" evidence="6">
    <location>
        <begin position="72"/>
        <end position="92"/>
    </location>
</feature>
<dbReference type="PANTHER" id="PTHR45649">
    <property type="entry name" value="AMINO-ACID PERMEASE BAT1"/>
    <property type="match status" value="1"/>
</dbReference>
<keyword evidence="3 6" id="KW-0812">Transmembrane</keyword>
<keyword evidence="5 6" id="KW-0472">Membrane</keyword>
<evidence type="ECO:0000256" key="6">
    <source>
        <dbReference type="SAM" id="Phobius"/>
    </source>
</evidence>
<dbReference type="PIRSF" id="PIRSF006060">
    <property type="entry name" value="AA_transporter"/>
    <property type="match status" value="1"/>
</dbReference>
<dbReference type="InterPro" id="IPR002293">
    <property type="entry name" value="AA/rel_permease1"/>
</dbReference>
<evidence type="ECO:0000256" key="5">
    <source>
        <dbReference type="ARBA" id="ARBA00023136"/>
    </source>
</evidence>
<organism evidence="7 8">
    <name type="scientific">Cutaneotrichosporon oleaginosum</name>
    <dbReference type="NCBI Taxonomy" id="879819"/>
    <lineage>
        <taxon>Eukaryota</taxon>
        <taxon>Fungi</taxon>
        <taxon>Dikarya</taxon>
        <taxon>Basidiomycota</taxon>
        <taxon>Agaricomycotina</taxon>
        <taxon>Tremellomycetes</taxon>
        <taxon>Trichosporonales</taxon>
        <taxon>Trichosporonaceae</taxon>
        <taxon>Cutaneotrichosporon</taxon>
    </lineage>
</organism>
<dbReference type="EMBL" id="KQ087180">
    <property type="protein sequence ID" value="KLT45653.1"/>
    <property type="molecule type" value="Genomic_DNA"/>
</dbReference>
<dbReference type="Gene3D" id="1.20.1740.10">
    <property type="entry name" value="Amino acid/polyamine transporter I"/>
    <property type="match status" value="1"/>
</dbReference>
<keyword evidence="4 6" id="KW-1133">Transmembrane helix</keyword>
<sequence>MTDVEVTAVHSRESKRGENAYVADARSSSSDIELHRRFSFFACLGLAFSLLNSWTAMAASLSVVLGSGGQVAMVWGLVVSAIGTMFMVVSLAEICHVFPLSGGQYDWTYCVASPRWRNGLSFTVGWAACAGWISLLAGGSSLCMQFVLGIVAIFHPDFETTNWQNFLLFLLFPLVAGLLNLFGVKILPAVDKIAYFLGIIGIVVVSIVLLVCSRGRYQSAKDVFATFSNATGWPDGMAFIIGLLQSTLGLTAFDAASHMVEEIPKPAKNAPRIMIIAVALGSVTAWIFMVVILFALSDFEAVAAAPTGPLLQIYYQSTNSLAGATCLVMFNLVSMFMAVQAVTTVSSRMVMSFARDRGLGPLSPYLSPIHHKLMVPAWSIVFVTLWVFVFGLIYLGSSIALNAILSAAVVLLQISYMVPIVVVLVRGGKTAYAGHSKTWGLGRWRVPINVGAISFGLLTSVCFLFPPMLPVAGPTMNYAVVVLAVVFMFCGLVYAFDGRKKFHGPVDLEERLMTNKME</sequence>
<dbReference type="GO" id="GO:0022857">
    <property type="term" value="F:transmembrane transporter activity"/>
    <property type="evidence" value="ECO:0007669"/>
    <property type="project" value="InterPro"/>
</dbReference>
<dbReference type="Proteomes" id="UP000053611">
    <property type="component" value="Unassembled WGS sequence"/>
</dbReference>
<comment type="subcellular location">
    <subcellularLocation>
        <location evidence="1">Membrane</location>
        <topology evidence="1">Multi-pass membrane protein</topology>
    </subcellularLocation>
</comment>
<feature type="transmembrane region" description="Helical" evidence="6">
    <location>
        <begin position="446"/>
        <end position="466"/>
    </location>
</feature>
<dbReference type="OrthoDB" id="3900342at2759"/>
<feature type="transmembrane region" description="Helical" evidence="6">
    <location>
        <begin position="124"/>
        <end position="154"/>
    </location>
</feature>
<dbReference type="STRING" id="879819.A0A0J0XX85"/>
<dbReference type="PANTHER" id="PTHR45649:SF14">
    <property type="entry name" value="GABA PERMEASE"/>
    <property type="match status" value="1"/>
</dbReference>
<feature type="transmembrane region" description="Helical" evidence="6">
    <location>
        <begin position="166"/>
        <end position="187"/>
    </location>
</feature>
<dbReference type="Pfam" id="PF13520">
    <property type="entry name" value="AA_permease_2"/>
    <property type="match status" value="1"/>
</dbReference>
<proteinExistence type="predicted"/>
<protein>
    <submittedName>
        <fullName evidence="7">Amino acid transporter</fullName>
    </submittedName>
</protein>
<dbReference type="GO" id="GO:0016020">
    <property type="term" value="C:membrane"/>
    <property type="evidence" value="ECO:0007669"/>
    <property type="project" value="UniProtKB-SubCell"/>
</dbReference>